<name>A0AAE1S5E2_9SOLA</name>
<comment type="caution">
    <text evidence="1">The sequence shown here is derived from an EMBL/GenBank/DDBJ whole genome shotgun (WGS) entry which is preliminary data.</text>
</comment>
<dbReference type="Proteomes" id="UP001291623">
    <property type="component" value="Unassembled WGS sequence"/>
</dbReference>
<evidence type="ECO:0000313" key="1">
    <source>
        <dbReference type="EMBL" id="KAK4362841.1"/>
    </source>
</evidence>
<dbReference type="EMBL" id="JAVYJV010000009">
    <property type="protein sequence ID" value="KAK4362841.1"/>
    <property type="molecule type" value="Genomic_DNA"/>
</dbReference>
<accession>A0AAE1S5E2</accession>
<dbReference type="AlphaFoldDB" id="A0AAE1S5E2"/>
<proteinExistence type="predicted"/>
<evidence type="ECO:0000313" key="2">
    <source>
        <dbReference type="Proteomes" id="UP001291623"/>
    </source>
</evidence>
<sequence length="56" mass="6489">MEKIQSELALGENQTLRLSQQFHIQKIMGFKEIKDVRYTSTVHTRKSINTISPLLS</sequence>
<gene>
    <name evidence="1" type="ORF">RND71_018082</name>
</gene>
<organism evidence="1 2">
    <name type="scientific">Anisodus tanguticus</name>
    <dbReference type="NCBI Taxonomy" id="243964"/>
    <lineage>
        <taxon>Eukaryota</taxon>
        <taxon>Viridiplantae</taxon>
        <taxon>Streptophyta</taxon>
        <taxon>Embryophyta</taxon>
        <taxon>Tracheophyta</taxon>
        <taxon>Spermatophyta</taxon>
        <taxon>Magnoliopsida</taxon>
        <taxon>eudicotyledons</taxon>
        <taxon>Gunneridae</taxon>
        <taxon>Pentapetalae</taxon>
        <taxon>asterids</taxon>
        <taxon>lamiids</taxon>
        <taxon>Solanales</taxon>
        <taxon>Solanaceae</taxon>
        <taxon>Solanoideae</taxon>
        <taxon>Hyoscyameae</taxon>
        <taxon>Anisodus</taxon>
    </lineage>
</organism>
<protein>
    <submittedName>
        <fullName evidence="1">Uncharacterized protein</fullName>
    </submittedName>
</protein>
<keyword evidence="2" id="KW-1185">Reference proteome</keyword>
<reference evidence="1" key="1">
    <citation type="submission" date="2023-12" db="EMBL/GenBank/DDBJ databases">
        <title>Genome assembly of Anisodus tanguticus.</title>
        <authorList>
            <person name="Wang Y.-J."/>
        </authorList>
    </citation>
    <scope>NUCLEOTIDE SEQUENCE</scope>
    <source>
        <strain evidence="1">KB-2021</strain>
        <tissue evidence="1">Leaf</tissue>
    </source>
</reference>